<dbReference type="Gene3D" id="3.30.1370.60">
    <property type="entry name" value="Hypothetical oxidoreductase yiak, domain 2"/>
    <property type="match status" value="1"/>
</dbReference>
<evidence type="ECO:0000313" key="3">
    <source>
        <dbReference type="EMBL" id="KND61161.1"/>
    </source>
</evidence>
<dbReference type="Pfam" id="PF02615">
    <property type="entry name" value="Ldh_2"/>
    <property type="match status" value="1"/>
</dbReference>
<dbReference type="Gene3D" id="1.10.1530.10">
    <property type="match status" value="1"/>
</dbReference>
<keyword evidence="4" id="KW-1185">Reference proteome</keyword>
<dbReference type="RefSeq" id="WP_050452911.1">
    <property type="nucleotide sequence ID" value="NZ_LFJJ01000030.1"/>
</dbReference>
<accession>A0A0L0MFT3</accession>
<protein>
    <submittedName>
        <fullName evidence="3">Malate dehydrogenase</fullName>
        <ecNumber evidence="3">1.1.1.37</ecNumber>
    </submittedName>
</protein>
<reference evidence="4" key="1">
    <citation type="submission" date="2015-06" db="EMBL/GenBank/DDBJ databases">
        <title>Comparative genomics of Burkholderia leaf nodule symbionts.</title>
        <authorList>
            <person name="Carlier A."/>
            <person name="Eberl L."/>
            <person name="Pinto-Carbo M."/>
        </authorList>
    </citation>
    <scope>NUCLEOTIDE SEQUENCE [LARGE SCALE GENOMIC DNA]</scope>
    <source>
        <strain evidence="4">UZHbot4</strain>
    </source>
</reference>
<dbReference type="PANTHER" id="PTHR11091">
    <property type="entry name" value="OXIDOREDUCTASE-RELATED"/>
    <property type="match status" value="1"/>
</dbReference>
<dbReference type="GO" id="GO:0030060">
    <property type="term" value="F:L-malate dehydrogenase (NAD+) activity"/>
    <property type="evidence" value="ECO:0007669"/>
    <property type="project" value="UniProtKB-EC"/>
</dbReference>
<dbReference type="EMBL" id="LFJJ01000030">
    <property type="protein sequence ID" value="KND61161.1"/>
    <property type="molecule type" value="Genomic_DNA"/>
</dbReference>
<sequence>MTSTTIHRPRELLASLAARLFGAAGMDEDKASCVADLLVLTDMMGRSTHGLAQCGAYLDELNKGGMRATGSPETIRDTGATLVWDCDYLPGLWLMQRALSLGFDRVRENGVFTFSMRRSHHIGCLAALAKQATDRGLYAMIASSGPHTKAVAPYGGKQGLFSPNPFAFGFPTSHFPVLVDTCASLTTVSMTRQKAAAGESFEHAWLLDSQGRPTRDPRMLEGDDERGTLMLLGGEESGHKGFGLALMVEALTQGLTGFGRRDAPTRWGANVYLQLIDQAAFAGSEASIAQMDFLAQQCHANAPIDPAAPVRLPGEQASRNIERHLREGVRLSGNCGRGASALAWMWPNSLSDACLWPGRPDESPARHRR</sequence>
<evidence type="ECO:0000256" key="1">
    <source>
        <dbReference type="ARBA" id="ARBA00006056"/>
    </source>
</evidence>
<evidence type="ECO:0000256" key="2">
    <source>
        <dbReference type="ARBA" id="ARBA00023002"/>
    </source>
</evidence>
<dbReference type="Proteomes" id="UP000036959">
    <property type="component" value="Unassembled WGS sequence"/>
</dbReference>
<dbReference type="InterPro" id="IPR003767">
    <property type="entry name" value="Malate/L-lactate_DH-like"/>
</dbReference>
<keyword evidence="2 3" id="KW-0560">Oxidoreductase</keyword>
<dbReference type="OrthoDB" id="924592at2"/>
<dbReference type="AlphaFoldDB" id="A0A0L0MFT3"/>
<dbReference type="InterPro" id="IPR036111">
    <property type="entry name" value="Mal/L-sulfo/L-lacto_DH-like_sf"/>
</dbReference>
<comment type="similarity">
    <text evidence="1">Belongs to the LDH2/MDH2 oxidoreductase family.</text>
</comment>
<organism evidence="3 4">
    <name type="scientific">Candidatus Burkholderia verschuerenii</name>
    <dbReference type="NCBI Taxonomy" id="242163"/>
    <lineage>
        <taxon>Bacteria</taxon>
        <taxon>Pseudomonadati</taxon>
        <taxon>Pseudomonadota</taxon>
        <taxon>Betaproteobacteria</taxon>
        <taxon>Burkholderiales</taxon>
        <taxon>Burkholderiaceae</taxon>
        <taxon>Burkholderia</taxon>
    </lineage>
</organism>
<dbReference type="PANTHER" id="PTHR11091:SF0">
    <property type="entry name" value="MALATE DEHYDROGENASE"/>
    <property type="match status" value="1"/>
</dbReference>
<comment type="caution">
    <text evidence="3">The sequence shown here is derived from an EMBL/GenBank/DDBJ whole genome shotgun (WGS) entry which is preliminary data.</text>
</comment>
<proteinExistence type="inferred from homology"/>
<dbReference type="SUPFAM" id="SSF89733">
    <property type="entry name" value="L-sulfolactate dehydrogenase-like"/>
    <property type="match status" value="1"/>
</dbReference>
<evidence type="ECO:0000313" key="4">
    <source>
        <dbReference type="Proteomes" id="UP000036959"/>
    </source>
</evidence>
<gene>
    <name evidence="3" type="ORF">BVER_03112</name>
</gene>
<dbReference type="InterPro" id="IPR043144">
    <property type="entry name" value="Mal/L-sulf/L-lact_DH-like_ah"/>
</dbReference>
<dbReference type="InterPro" id="IPR043143">
    <property type="entry name" value="Mal/L-sulf/L-lact_DH-like_NADP"/>
</dbReference>
<name>A0A0L0MFT3_9BURK</name>
<dbReference type="PATRIC" id="fig|242163.4.peg.4307"/>
<dbReference type="EC" id="1.1.1.37" evidence="3"/>